<dbReference type="GO" id="GO:0046872">
    <property type="term" value="F:metal ion binding"/>
    <property type="evidence" value="ECO:0007669"/>
    <property type="project" value="UniProtKB-KW"/>
</dbReference>
<dbReference type="InterPro" id="IPR050295">
    <property type="entry name" value="Plant_2OG-oxidoreductases"/>
</dbReference>
<dbReference type="Proteomes" id="UP001327560">
    <property type="component" value="Chromosome 3"/>
</dbReference>
<dbReference type="AlphaFoldDB" id="A0AAQ3Q8D5"/>
<evidence type="ECO:0000259" key="3">
    <source>
        <dbReference type="Pfam" id="PF03171"/>
    </source>
</evidence>
<evidence type="ECO:0000256" key="2">
    <source>
        <dbReference type="ARBA" id="ARBA00023004"/>
    </source>
</evidence>
<keyword evidence="1" id="KW-0479">Metal-binding</keyword>
<dbReference type="Pfam" id="PF03171">
    <property type="entry name" value="2OG-FeII_Oxy"/>
    <property type="match status" value="1"/>
</dbReference>
<keyword evidence="2" id="KW-0408">Iron</keyword>
<sequence length="203" mass="22262">MHNNSSGTYIFFFSNIPASTTSARLRRVGGVPRVGVLPSCEPRREPGLRQEGNRSALTNPMEEKQVYANDSKAHEGHVSRLGVNKEAILDWGDYFFLHLLPVPSITHLSLGLAWTWTSSRLPSRKGDDVGATLRVNYYPKCTQQKLALGLSAHADPSGLTVLLADDCVIGLQVCKGDRWVTVQPVPVPSAFIPLSSTLVTRLR</sequence>
<dbReference type="InterPro" id="IPR044861">
    <property type="entry name" value="IPNS-like_FE2OG_OXY"/>
</dbReference>
<evidence type="ECO:0000313" key="4">
    <source>
        <dbReference type="EMBL" id="WOL01499.1"/>
    </source>
</evidence>
<dbReference type="PANTHER" id="PTHR47991">
    <property type="entry name" value="OXOGLUTARATE/IRON-DEPENDENT DIOXYGENASE"/>
    <property type="match status" value="1"/>
</dbReference>
<name>A0AAQ3Q8D5_9LILI</name>
<protein>
    <recommendedName>
        <fullName evidence="3">Isopenicillin N synthase-like Fe(2+) 2OG dioxygenase domain-containing protein</fullName>
    </recommendedName>
</protein>
<dbReference type="SUPFAM" id="SSF51197">
    <property type="entry name" value="Clavaminate synthase-like"/>
    <property type="match status" value="1"/>
</dbReference>
<proteinExistence type="predicted"/>
<dbReference type="EMBL" id="CP136892">
    <property type="protein sequence ID" value="WOL01499.1"/>
    <property type="molecule type" value="Genomic_DNA"/>
</dbReference>
<feature type="domain" description="Isopenicillin N synthase-like Fe(2+) 2OG dioxygenase" evidence="3">
    <location>
        <begin position="132"/>
        <end position="195"/>
    </location>
</feature>
<evidence type="ECO:0000256" key="1">
    <source>
        <dbReference type="ARBA" id="ARBA00022723"/>
    </source>
</evidence>
<evidence type="ECO:0000313" key="5">
    <source>
        <dbReference type="Proteomes" id="UP001327560"/>
    </source>
</evidence>
<gene>
    <name evidence="4" type="ORF">Cni_G10215</name>
</gene>
<keyword evidence="5" id="KW-1185">Reference proteome</keyword>
<dbReference type="InterPro" id="IPR027443">
    <property type="entry name" value="IPNS-like_sf"/>
</dbReference>
<organism evidence="4 5">
    <name type="scientific">Canna indica</name>
    <name type="common">Indian-shot</name>
    <dbReference type="NCBI Taxonomy" id="4628"/>
    <lineage>
        <taxon>Eukaryota</taxon>
        <taxon>Viridiplantae</taxon>
        <taxon>Streptophyta</taxon>
        <taxon>Embryophyta</taxon>
        <taxon>Tracheophyta</taxon>
        <taxon>Spermatophyta</taxon>
        <taxon>Magnoliopsida</taxon>
        <taxon>Liliopsida</taxon>
        <taxon>Zingiberales</taxon>
        <taxon>Cannaceae</taxon>
        <taxon>Canna</taxon>
    </lineage>
</organism>
<dbReference type="Gene3D" id="2.60.120.330">
    <property type="entry name" value="B-lactam Antibiotic, Isopenicillin N Synthase, Chain"/>
    <property type="match status" value="1"/>
</dbReference>
<accession>A0AAQ3Q8D5</accession>
<reference evidence="4 5" key="1">
    <citation type="submission" date="2023-10" db="EMBL/GenBank/DDBJ databases">
        <title>Chromosome-scale genome assembly provides insights into flower coloration mechanisms of Canna indica.</title>
        <authorList>
            <person name="Li C."/>
        </authorList>
    </citation>
    <scope>NUCLEOTIDE SEQUENCE [LARGE SCALE GENOMIC DNA]</scope>
    <source>
        <tissue evidence="4">Flower</tissue>
    </source>
</reference>